<keyword evidence="8" id="KW-1185">Reference proteome</keyword>
<dbReference type="RefSeq" id="WP_242381075.1">
    <property type="nucleotide sequence ID" value="NZ_JAKRKC020000001.1"/>
</dbReference>
<evidence type="ECO:0000256" key="2">
    <source>
        <dbReference type="ARBA" id="ARBA00022692"/>
    </source>
</evidence>
<feature type="transmembrane region" description="Helical" evidence="5">
    <location>
        <begin position="180"/>
        <end position="198"/>
    </location>
</feature>
<comment type="caution">
    <text evidence="7">The sequence shown here is derived from an EMBL/GenBank/DDBJ whole genome shotgun (WGS) entry which is preliminary data.</text>
</comment>
<proteinExistence type="predicted"/>
<evidence type="ECO:0000313" key="8">
    <source>
        <dbReference type="Proteomes" id="UP001317259"/>
    </source>
</evidence>
<protein>
    <submittedName>
        <fullName evidence="7">YIP1 family protein</fullName>
    </submittedName>
</protein>
<keyword evidence="4 5" id="KW-0472">Membrane</keyword>
<evidence type="ECO:0000256" key="1">
    <source>
        <dbReference type="ARBA" id="ARBA00004141"/>
    </source>
</evidence>
<evidence type="ECO:0000259" key="6">
    <source>
        <dbReference type="Pfam" id="PF04893"/>
    </source>
</evidence>
<evidence type="ECO:0000256" key="5">
    <source>
        <dbReference type="SAM" id="Phobius"/>
    </source>
</evidence>
<evidence type="ECO:0000256" key="3">
    <source>
        <dbReference type="ARBA" id="ARBA00022989"/>
    </source>
</evidence>
<name>A0ABT0FJG3_9ACTN</name>
<organism evidence="7 8">
    <name type="scientific">Actinomadura luzonensis</name>
    <dbReference type="NCBI Taxonomy" id="2805427"/>
    <lineage>
        <taxon>Bacteria</taxon>
        <taxon>Bacillati</taxon>
        <taxon>Actinomycetota</taxon>
        <taxon>Actinomycetes</taxon>
        <taxon>Streptosporangiales</taxon>
        <taxon>Thermomonosporaceae</taxon>
        <taxon>Actinomadura</taxon>
    </lineage>
</organism>
<dbReference type="InterPro" id="IPR006977">
    <property type="entry name" value="Yip1_dom"/>
</dbReference>
<comment type="subcellular location">
    <subcellularLocation>
        <location evidence="1">Membrane</location>
        <topology evidence="1">Multi-pass membrane protein</topology>
    </subcellularLocation>
</comment>
<feature type="transmembrane region" description="Helical" evidence="5">
    <location>
        <begin position="77"/>
        <end position="98"/>
    </location>
</feature>
<evidence type="ECO:0000256" key="4">
    <source>
        <dbReference type="ARBA" id="ARBA00023136"/>
    </source>
</evidence>
<dbReference type="EMBL" id="JAKRKC020000001">
    <property type="protein sequence ID" value="MCK2212437.1"/>
    <property type="molecule type" value="Genomic_DNA"/>
</dbReference>
<keyword evidence="3 5" id="KW-1133">Transmembrane helix</keyword>
<reference evidence="7 8" key="1">
    <citation type="submission" date="2022-04" db="EMBL/GenBank/DDBJ databases">
        <title>Genome draft of Actinomadura sp. ATCC 31491.</title>
        <authorList>
            <person name="Shi X."/>
            <person name="Du Y."/>
        </authorList>
    </citation>
    <scope>NUCLEOTIDE SEQUENCE [LARGE SCALE GENOMIC DNA]</scope>
    <source>
        <strain evidence="7 8">ATCC 31491</strain>
    </source>
</reference>
<feature type="domain" description="Yip1" evidence="6">
    <location>
        <begin position="10"/>
        <end position="198"/>
    </location>
</feature>
<feature type="transmembrane region" description="Helical" evidence="5">
    <location>
        <begin position="144"/>
        <end position="168"/>
    </location>
</feature>
<sequence length="199" mass="20995">MNRVVRSCAGLFIRPRAALTSVLGEPHRIGFGLLGPVALAVVYFAGISAALAMGVMHAPQSPALRISDADYYAYERFYILPVGIAGTVMAAGVTRLLAGLWHGRGRFEDLFALLGFALVAVAVAMGLPDLVLAVLAGLGVPGLLGWMLSGPHIWLGTLWYAVLTVLAVKEVERLSWGKTIALAAAGLVANGLVQFVFIR</sequence>
<dbReference type="Pfam" id="PF04893">
    <property type="entry name" value="Yip1"/>
    <property type="match status" value="1"/>
</dbReference>
<accession>A0ABT0FJG3</accession>
<evidence type="ECO:0000313" key="7">
    <source>
        <dbReference type="EMBL" id="MCK2212437.1"/>
    </source>
</evidence>
<dbReference type="Proteomes" id="UP001317259">
    <property type="component" value="Unassembled WGS sequence"/>
</dbReference>
<feature type="transmembrane region" description="Helical" evidence="5">
    <location>
        <begin position="33"/>
        <end position="57"/>
    </location>
</feature>
<keyword evidence="2 5" id="KW-0812">Transmembrane</keyword>
<gene>
    <name evidence="7" type="ORF">MF672_001280</name>
</gene>
<feature type="transmembrane region" description="Helical" evidence="5">
    <location>
        <begin position="110"/>
        <end position="138"/>
    </location>
</feature>